<keyword evidence="2" id="KW-0472">Membrane</keyword>
<feature type="compositionally biased region" description="Polar residues" evidence="1">
    <location>
        <begin position="140"/>
        <end position="162"/>
    </location>
</feature>
<evidence type="ECO:0000256" key="2">
    <source>
        <dbReference type="SAM" id="Phobius"/>
    </source>
</evidence>
<feature type="compositionally biased region" description="Polar residues" evidence="1">
    <location>
        <begin position="80"/>
        <end position="99"/>
    </location>
</feature>
<feature type="region of interest" description="Disordered" evidence="1">
    <location>
        <begin position="1"/>
        <end position="43"/>
    </location>
</feature>
<evidence type="ECO:0000313" key="3">
    <source>
        <dbReference type="EMBL" id="KAK1751879.1"/>
    </source>
</evidence>
<gene>
    <name evidence="3" type="ORF">QBC47DRAFT_78339</name>
</gene>
<feature type="region of interest" description="Disordered" evidence="1">
    <location>
        <begin position="77"/>
        <end position="180"/>
    </location>
</feature>
<name>A0AAJ0B701_9PEZI</name>
<protein>
    <submittedName>
        <fullName evidence="3">Uncharacterized protein</fullName>
    </submittedName>
</protein>
<feature type="compositionally biased region" description="Basic and acidic residues" evidence="1">
    <location>
        <begin position="17"/>
        <end position="31"/>
    </location>
</feature>
<organism evidence="3 4">
    <name type="scientific">Echria macrotheca</name>
    <dbReference type="NCBI Taxonomy" id="438768"/>
    <lineage>
        <taxon>Eukaryota</taxon>
        <taxon>Fungi</taxon>
        <taxon>Dikarya</taxon>
        <taxon>Ascomycota</taxon>
        <taxon>Pezizomycotina</taxon>
        <taxon>Sordariomycetes</taxon>
        <taxon>Sordariomycetidae</taxon>
        <taxon>Sordariales</taxon>
        <taxon>Schizotheciaceae</taxon>
        <taxon>Echria</taxon>
    </lineage>
</organism>
<keyword evidence="4" id="KW-1185">Reference proteome</keyword>
<dbReference type="Proteomes" id="UP001239445">
    <property type="component" value="Unassembled WGS sequence"/>
</dbReference>
<dbReference type="AlphaFoldDB" id="A0AAJ0B701"/>
<feature type="compositionally biased region" description="Polar residues" evidence="1">
    <location>
        <begin position="1"/>
        <end position="16"/>
    </location>
</feature>
<keyword evidence="2" id="KW-0812">Transmembrane</keyword>
<evidence type="ECO:0000313" key="4">
    <source>
        <dbReference type="Proteomes" id="UP001239445"/>
    </source>
</evidence>
<evidence type="ECO:0000256" key="1">
    <source>
        <dbReference type="SAM" id="MobiDB-lite"/>
    </source>
</evidence>
<accession>A0AAJ0B701</accession>
<proteinExistence type="predicted"/>
<dbReference type="EMBL" id="MU839841">
    <property type="protein sequence ID" value="KAK1751879.1"/>
    <property type="molecule type" value="Genomic_DNA"/>
</dbReference>
<reference evidence="3" key="1">
    <citation type="submission" date="2023-06" db="EMBL/GenBank/DDBJ databases">
        <title>Genome-scale phylogeny and comparative genomics of the fungal order Sordariales.</title>
        <authorList>
            <consortium name="Lawrence Berkeley National Laboratory"/>
            <person name="Hensen N."/>
            <person name="Bonometti L."/>
            <person name="Westerberg I."/>
            <person name="Brannstrom I.O."/>
            <person name="Guillou S."/>
            <person name="Cros-Aarteil S."/>
            <person name="Calhoun S."/>
            <person name="Haridas S."/>
            <person name="Kuo A."/>
            <person name="Mondo S."/>
            <person name="Pangilinan J."/>
            <person name="Riley R."/>
            <person name="Labutti K."/>
            <person name="Andreopoulos B."/>
            <person name="Lipzen A."/>
            <person name="Chen C."/>
            <person name="Yanf M."/>
            <person name="Daum C."/>
            <person name="Ng V."/>
            <person name="Clum A."/>
            <person name="Steindorff A."/>
            <person name="Ohm R."/>
            <person name="Martin F."/>
            <person name="Silar P."/>
            <person name="Natvig D."/>
            <person name="Lalanne C."/>
            <person name="Gautier V."/>
            <person name="Ament-Velasquez S.L."/>
            <person name="Kruys A."/>
            <person name="Hutchinson M.I."/>
            <person name="Powell A.J."/>
            <person name="Barry K."/>
            <person name="Miller A.N."/>
            <person name="Grigoriev I.V."/>
            <person name="Debuchy R."/>
            <person name="Gladieux P."/>
            <person name="Thoren M.H."/>
            <person name="Johannesson H."/>
        </authorList>
    </citation>
    <scope>NUCLEOTIDE SEQUENCE</scope>
    <source>
        <strain evidence="3">PSN4</strain>
    </source>
</reference>
<feature type="region of interest" description="Disordered" evidence="1">
    <location>
        <begin position="455"/>
        <end position="474"/>
    </location>
</feature>
<feature type="transmembrane region" description="Helical" evidence="2">
    <location>
        <begin position="506"/>
        <end position="526"/>
    </location>
</feature>
<keyword evidence="2" id="KW-1133">Transmembrane helix</keyword>
<sequence>MEMQPPSESTQTQTDLSAEHQDTAPPRHDLASSKGQDLLFPSPRVNQQLANYISESSPEIRQAVRMSESGMLADSAYEFISNTDGESQDGQLSESTGSLDISRPDDIHSLDGSDGRYNSDSDDEHEHSSHASSIRYADQALQSPSRHISASNSEYRTAQPDTIKSPDVSEVRGDADESSLAGTISASHVIREYTEEEAAELAKQLKLPTDSQRLVTVVRQTMSPAHLSTKDPLRVLYVGRAAAKRDIIKKLSTAIWASSENTKTSGDAFGGQPEEIYNIVPISGFGSSPELELMEGSQYLIKVEHCTSAIEHNKGRDGNGTTYSITIGHDLGKTYKTSNRCDGAVIQPQWTLPHIAVFFCSANEDADEVQTRRAAWEFMHVHNVPSILVSEMSMIDVWEERINEDTAHLGIESRDAQGCVLLRRFPIDLASFLNIPAKQMNRNLAFLTGLTEPTGLPDGARQSKAPSQKASSLADAEDVKRKEWNLEQFFRAVDEYEQRNQWGRQLLSFIALMIFAPYLVLSLFNWGAGKPPMSMQPAAVVESLGLTSTPVITPTTKATQLASTSTTTVVISVTSTKTVEIASAQPSTSSMASVLSFGGLLSDKPSASPVEPEVKKTICVVHVHGPNELLVEMPSGSKAAWLAKGAIDIDVYRGSERVKTKLSSVDEGILVELAQKDAYGVLNVSVVTSRKPKINETFEVDFGKTVAAEIFEAGMHLLKDISNLFSGAGDVGDGEKTAKSKEDVDSSWRHVLGTGKQQYDEAVDRVKNSLGPGYQRAMEEVSRKIEAAKSLQREADKSILRAQIASRLWWLKMRGKVEESVQYERNASLFLKAKYAAAATAGATTSGKKAVCTGPKESREKEGGWRKLIMG</sequence>
<comment type="caution">
    <text evidence="3">The sequence shown here is derived from an EMBL/GenBank/DDBJ whole genome shotgun (WGS) entry which is preliminary data.</text>
</comment>
<feature type="compositionally biased region" description="Basic and acidic residues" evidence="1">
    <location>
        <begin position="102"/>
        <end position="129"/>
    </location>
</feature>